<evidence type="ECO:0000313" key="9">
    <source>
        <dbReference type="EMBL" id="OWK36670.1"/>
    </source>
</evidence>
<keyword evidence="3 7" id="KW-0812">Transmembrane</keyword>
<evidence type="ECO:0000256" key="1">
    <source>
        <dbReference type="ARBA" id="ARBA00004651"/>
    </source>
</evidence>
<feature type="transmembrane region" description="Helical" evidence="7">
    <location>
        <begin position="461"/>
        <end position="479"/>
    </location>
</feature>
<evidence type="ECO:0000256" key="2">
    <source>
        <dbReference type="ARBA" id="ARBA00022475"/>
    </source>
</evidence>
<dbReference type="EMBL" id="NIDE01000017">
    <property type="protein sequence ID" value="OWK36670.1"/>
    <property type="molecule type" value="Genomic_DNA"/>
</dbReference>
<feature type="transmembrane region" description="Helical" evidence="7">
    <location>
        <begin position="366"/>
        <end position="388"/>
    </location>
</feature>
<sequence length="497" mass="55096">MHPEMSQYMSGPADTSLMQLAVYAVAVLFGLLALLTLLAAATLPLFFVAMLILEFVLRGVQNLPDPIGKSSKIAGLVFRSLRRNLLRTALTYIALFVLTGMLTFIYSIVSFLGALTKDKEDNQLILMTEKFTIPSQMPPGYASQLKGVMQTKLPPELRPKNIDENFMTWSFVLTSLDPTKLTQENNVMLFALDPDAVLTMMSEQGLNKEDLGEDGWAELVRTVDLVKQDKRNIVVGEDRLKMIDKKVGDEIKLYGQNYKDLEFECKIVGAFPSGSRMGMNAAMRFDYLMGKLDDYKNKKGTAHPQGDRCVNLIWVRMPTKAAYEQLASIVSEPGTFSGPAVKMETFSAAVGAFLDPFKDIFWGMKYIIMPAIMVIMCLVIGITITIGVRERWAEMAVMKVLGFQPWQVMSMVVAEAVLVGVFGGLLSTWTVFFLPRAIKWATKAAGIRFAFFDSFGCPSEILIYGPLLGVLVGVIGSALPSWNARKVKVSEVFAQVT</sequence>
<dbReference type="RefSeq" id="WP_088259646.1">
    <property type="nucleotide sequence ID" value="NZ_NIDE01000017.1"/>
</dbReference>
<feature type="transmembrane region" description="Helical" evidence="7">
    <location>
        <begin position="408"/>
        <end position="432"/>
    </location>
</feature>
<dbReference type="PANTHER" id="PTHR30572:SF4">
    <property type="entry name" value="ABC TRANSPORTER PERMEASE YTRF"/>
    <property type="match status" value="1"/>
</dbReference>
<feature type="transmembrane region" description="Helical" evidence="7">
    <location>
        <begin position="89"/>
        <end position="115"/>
    </location>
</feature>
<feature type="domain" description="ABC3 transporter permease C-terminal" evidence="8">
    <location>
        <begin position="368"/>
        <end position="487"/>
    </location>
</feature>
<keyword evidence="10" id="KW-1185">Reference proteome</keyword>
<dbReference type="GO" id="GO:0022857">
    <property type="term" value="F:transmembrane transporter activity"/>
    <property type="evidence" value="ECO:0007669"/>
    <property type="project" value="TreeGrafter"/>
</dbReference>
<evidence type="ECO:0000256" key="5">
    <source>
        <dbReference type="ARBA" id="ARBA00023136"/>
    </source>
</evidence>
<accession>A0A225D516</accession>
<proteinExistence type="inferred from homology"/>
<dbReference type="PANTHER" id="PTHR30572">
    <property type="entry name" value="MEMBRANE COMPONENT OF TRANSPORTER-RELATED"/>
    <property type="match status" value="1"/>
</dbReference>
<evidence type="ECO:0000313" key="10">
    <source>
        <dbReference type="Proteomes" id="UP000214646"/>
    </source>
</evidence>
<protein>
    <submittedName>
        <fullName evidence="9">ABC transporter, permease protein</fullName>
    </submittedName>
</protein>
<keyword evidence="5 7" id="KW-0472">Membrane</keyword>
<dbReference type="AlphaFoldDB" id="A0A225D516"/>
<comment type="subcellular location">
    <subcellularLocation>
        <location evidence="1">Cell membrane</location>
        <topology evidence="1">Multi-pass membrane protein</topology>
    </subcellularLocation>
</comment>
<dbReference type="Proteomes" id="UP000214646">
    <property type="component" value="Unassembled WGS sequence"/>
</dbReference>
<gene>
    <name evidence="9" type="ORF">FRUB_09233</name>
</gene>
<comment type="caution">
    <text evidence="9">The sequence shown here is derived from an EMBL/GenBank/DDBJ whole genome shotgun (WGS) entry which is preliminary data.</text>
</comment>
<keyword evidence="4 7" id="KW-1133">Transmembrane helix</keyword>
<dbReference type="Pfam" id="PF02687">
    <property type="entry name" value="FtsX"/>
    <property type="match status" value="1"/>
</dbReference>
<dbReference type="OrthoDB" id="9775474at2"/>
<evidence type="ECO:0000256" key="4">
    <source>
        <dbReference type="ARBA" id="ARBA00022989"/>
    </source>
</evidence>
<keyword evidence="2" id="KW-1003">Cell membrane</keyword>
<organism evidence="9 10">
    <name type="scientific">Fimbriiglobus ruber</name>
    <dbReference type="NCBI Taxonomy" id="1908690"/>
    <lineage>
        <taxon>Bacteria</taxon>
        <taxon>Pseudomonadati</taxon>
        <taxon>Planctomycetota</taxon>
        <taxon>Planctomycetia</taxon>
        <taxon>Gemmatales</taxon>
        <taxon>Gemmataceae</taxon>
        <taxon>Fimbriiglobus</taxon>
    </lineage>
</organism>
<evidence type="ECO:0000256" key="7">
    <source>
        <dbReference type="SAM" id="Phobius"/>
    </source>
</evidence>
<evidence type="ECO:0000256" key="3">
    <source>
        <dbReference type="ARBA" id="ARBA00022692"/>
    </source>
</evidence>
<evidence type="ECO:0000256" key="6">
    <source>
        <dbReference type="ARBA" id="ARBA00038076"/>
    </source>
</evidence>
<feature type="transmembrane region" description="Helical" evidence="7">
    <location>
        <begin position="20"/>
        <end position="53"/>
    </location>
</feature>
<dbReference type="GO" id="GO:0005886">
    <property type="term" value="C:plasma membrane"/>
    <property type="evidence" value="ECO:0007669"/>
    <property type="project" value="UniProtKB-SubCell"/>
</dbReference>
<dbReference type="InterPro" id="IPR050250">
    <property type="entry name" value="Macrolide_Exporter_MacB"/>
</dbReference>
<name>A0A225D516_9BACT</name>
<comment type="similarity">
    <text evidence="6">Belongs to the ABC-4 integral membrane protein family.</text>
</comment>
<dbReference type="InterPro" id="IPR003838">
    <property type="entry name" value="ABC3_permease_C"/>
</dbReference>
<evidence type="ECO:0000259" key="8">
    <source>
        <dbReference type="Pfam" id="PF02687"/>
    </source>
</evidence>
<reference evidence="10" key="1">
    <citation type="submission" date="2017-06" db="EMBL/GenBank/DDBJ databases">
        <title>Genome analysis of Fimbriiglobus ruber SP5, the first member of the order Planctomycetales with confirmed chitinolytic capability.</title>
        <authorList>
            <person name="Ravin N.V."/>
            <person name="Rakitin A.L."/>
            <person name="Ivanova A.A."/>
            <person name="Beletsky A.V."/>
            <person name="Kulichevskaya I.S."/>
            <person name="Mardanov A.V."/>
            <person name="Dedysh S.N."/>
        </authorList>
    </citation>
    <scope>NUCLEOTIDE SEQUENCE [LARGE SCALE GENOMIC DNA]</scope>
    <source>
        <strain evidence="10">SP5</strain>
    </source>
</reference>